<proteinExistence type="predicted"/>
<accession>A0A0C2WWR7</accession>
<organism evidence="2 3">
    <name type="scientific">Amanita muscaria (strain Koide BX008)</name>
    <dbReference type="NCBI Taxonomy" id="946122"/>
    <lineage>
        <taxon>Eukaryota</taxon>
        <taxon>Fungi</taxon>
        <taxon>Dikarya</taxon>
        <taxon>Basidiomycota</taxon>
        <taxon>Agaricomycotina</taxon>
        <taxon>Agaricomycetes</taxon>
        <taxon>Agaricomycetidae</taxon>
        <taxon>Agaricales</taxon>
        <taxon>Pluteineae</taxon>
        <taxon>Amanitaceae</taxon>
        <taxon>Amanita</taxon>
    </lineage>
</organism>
<keyword evidence="3" id="KW-1185">Reference proteome</keyword>
<protein>
    <submittedName>
        <fullName evidence="2">Uncharacterized protein</fullName>
    </submittedName>
</protein>
<dbReference type="Proteomes" id="UP000054549">
    <property type="component" value="Unassembled WGS sequence"/>
</dbReference>
<reference evidence="2 3" key="1">
    <citation type="submission" date="2014-04" db="EMBL/GenBank/DDBJ databases">
        <title>Evolutionary Origins and Diversification of the Mycorrhizal Mutualists.</title>
        <authorList>
            <consortium name="DOE Joint Genome Institute"/>
            <consortium name="Mycorrhizal Genomics Consortium"/>
            <person name="Kohler A."/>
            <person name="Kuo A."/>
            <person name="Nagy L.G."/>
            <person name="Floudas D."/>
            <person name="Copeland A."/>
            <person name="Barry K.W."/>
            <person name="Cichocki N."/>
            <person name="Veneault-Fourrey C."/>
            <person name="LaButti K."/>
            <person name="Lindquist E.A."/>
            <person name="Lipzen A."/>
            <person name="Lundell T."/>
            <person name="Morin E."/>
            <person name="Murat C."/>
            <person name="Riley R."/>
            <person name="Ohm R."/>
            <person name="Sun H."/>
            <person name="Tunlid A."/>
            <person name="Henrissat B."/>
            <person name="Grigoriev I.V."/>
            <person name="Hibbett D.S."/>
            <person name="Martin F."/>
        </authorList>
    </citation>
    <scope>NUCLEOTIDE SEQUENCE [LARGE SCALE GENOMIC DNA]</scope>
    <source>
        <strain evidence="2 3">Koide BX008</strain>
    </source>
</reference>
<name>A0A0C2WWR7_AMAMK</name>
<feature type="non-terminal residue" evidence="2">
    <location>
        <position position="1"/>
    </location>
</feature>
<keyword evidence="1" id="KW-0472">Membrane</keyword>
<dbReference type="InParanoid" id="A0A0C2WWR7"/>
<keyword evidence="1" id="KW-0812">Transmembrane</keyword>
<dbReference type="OrthoDB" id="3035935at2759"/>
<dbReference type="HOGENOM" id="CLU_2405249_0_0_1"/>
<feature type="transmembrane region" description="Helical" evidence="1">
    <location>
        <begin position="12"/>
        <end position="35"/>
    </location>
</feature>
<gene>
    <name evidence="2" type="ORF">M378DRAFT_82691</name>
</gene>
<evidence type="ECO:0000313" key="2">
    <source>
        <dbReference type="EMBL" id="KIL61261.1"/>
    </source>
</evidence>
<evidence type="ECO:0000313" key="3">
    <source>
        <dbReference type="Proteomes" id="UP000054549"/>
    </source>
</evidence>
<dbReference type="AlphaFoldDB" id="A0A0C2WWR7"/>
<evidence type="ECO:0000256" key="1">
    <source>
        <dbReference type="SAM" id="Phobius"/>
    </source>
</evidence>
<sequence length="93" mass="10227">QILSHHVDDFTLISAFLFAIGCLNMLLGLIFHEFVKEKRSIRTWRAEAKVLSQSTGSDGHKKFMLTSKGGAPCQPTLRMKSLVVLVGATVAII</sequence>
<dbReference type="EMBL" id="KN818286">
    <property type="protein sequence ID" value="KIL61261.1"/>
    <property type="molecule type" value="Genomic_DNA"/>
</dbReference>
<keyword evidence="1" id="KW-1133">Transmembrane helix</keyword>